<dbReference type="OrthoDB" id="2412476at2759"/>
<keyword evidence="2" id="KW-1185">Reference proteome</keyword>
<protein>
    <submittedName>
        <fullName evidence="1">2445_t:CDS:1</fullName>
    </submittedName>
</protein>
<dbReference type="AlphaFoldDB" id="A0A9N9ET74"/>
<dbReference type="Proteomes" id="UP000789508">
    <property type="component" value="Unassembled WGS sequence"/>
</dbReference>
<feature type="non-terminal residue" evidence="1">
    <location>
        <position position="274"/>
    </location>
</feature>
<organism evidence="1 2">
    <name type="scientific">Ambispora leptoticha</name>
    <dbReference type="NCBI Taxonomy" id="144679"/>
    <lineage>
        <taxon>Eukaryota</taxon>
        <taxon>Fungi</taxon>
        <taxon>Fungi incertae sedis</taxon>
        <taxon>Mucoromycota</taxon>
        <taxon>Glomeromycotina</taxon>
        <taxon>Glomeromycetes</taxon>
        <taxon>Archaeosporales</taxon>
        <taxon>Ambisporaceae</taxon>
        <taxon>Ambispora</taxon>
    </lineage>
</organism>
<reference evidence="1" key="1">
    <citation type="submission" date="2021-06" db="EMBL/GenBank/DDBJ databases">
        <authorList>
            <person name="Kallberg Y."/>
            <person name="Tangrot J."/>
            <person name="Rosling A."/>
        </authorList>
    </citation>
    <scope>NUCLEOTIDE SEQUENCE</scope>
    <source>
        <strain evidence="1">FL130A</strain>
    </source>
</reference>
<evidence type="ECO:0000313" key="1">
    <source>
        <dbReference type="EMBL" id="CAG8693742.1"/>
    </source>
</evidence>
<accession>A0A9N9ET74</accession>
<evidence type="ECO:0000313" key="2">
    <source>
        <dbReference type="Proteomes" id="UP000789508"/>
    </source>
</evidence>
<proteinExistence type="predicted"/>
<sequence>MNGDTKLVLALITRIELKLPCNSGKRLETIEADPLVQQTVSAIVDLSRFRFSTIVKNLTHLLETISKEKIIIHSDERKKRFVHLGIEPTTMVLEDSMPVDILQSQLFVLKIFSACVSHHWKCYRGLQRGELLNGIPKTSQSSVEIKNNSNGHVNRVISRHPSSDAKYILKVLSRFLHQMANQEENLPKDQSIIGVPGAGIPNPGVGSGGGGMVNGGYAVYSTVTYEIVCEIFNYAGRVILYISASNWSVVFSRIKSRIAYLTSTYDEWPETADL</sequence>
<gene>
    <name evidence="1" type="ORF">ALEPTO_LOCUS11301</name>
</gene>
<comment type="caution">
    <text evidence="1">The sequence shown here is derived from an EMBL/GenBank/DDBJ whole genome shotgun (WGS) entry which is preliminary data.</text>
</comment>
<dbReference type="EMBL" id="CAJVPS010017433">
    <property type="protein sequence ID" value="CAG8693742.1"/>
    <property type="molecule type" value="Genomic_DNA"/>
</dbReference>
<name>A0A9N9ET74_9GLOM</name>